<organism evidence="2 3">
    <name type="scientific">Macrococcoides goetzii</name>
    <dbReference type="NCBI Taxonomy" id="1891097"/>
    <lineage>
        <taxon>Bacteria</taxon>
        <taxon>Bacillati</taxon>
        <taxon>Bacillota</taxon>
        <taxon>Bacilli</taxon>
        <taxon>Bacillales</taxon>
        <taxon>Staphylococcaceae</taxon>
        <taxon>Macrococcoides</taxon>
    </lineage>
</organism>
<sequence length="154" mass="18311">MIRMLNKKSKGLWINIACVVGIIIIFLLKKNLDWSYLYHRHGNILYIILSLFENLIYSIPLITGIYKVYKKNIHPLRLTFMYLFMSIGFVVLSRFIALITLLIQDPNYSLIWYFLIVSILNYTTILYLLVYLVYLIICCVLMMSNKILMRKNQI</sequence>
<gene>
    <name evidence="2" type="ORF">BFS35_005490</name>
</gene>
<dbReference type="AlphaFoldDB" id="A0A395GAL3"/>
<dbReference type="EMBL" id="MJBI02000002">
    <property type="protein sequence ID" value="RAI81024.1"/>
    <property type="molecule type" value="Genomic_DNA"/>
</dbReference>
<protein>
    <submittedName>
        <fullName evidence="2">Uncharacterized protein</fullName>
    </submittedName>
</protein>
<evidence type="ECO:0000313" key="2">
    <source>
        <dbReference type="EMBL" id="RAI81024.1"/>
    </source>
</evidence>
<evidence type="ECO:0000313" key="3">
    <source>
        <dbReference type="Proteomes" id="UP000229523"/>
    </source>
</evidence>
<proteinExistence type="predicted"/>
<evidence type="ECO:0000256" key="1">
    <source>
        <dbReference type="SAM" id="Phobius"/>
    </source>
</evidence>
<keyword evidence="1" id="KW-0472">Membrane</keyword>
<feature type="transmembrane region" description="Helical" evidence="1">
    <location>
        <begin position="81"/>
        <end position="104"/>
    </location>
</feature>
<keyword evidence="3" id="KW-1185">Reference proteome</keyword>
<feature type="transmembrane region" description="Helical" evidence="1">
    <location>
        <begin position="110"/>
        <end position="143"/>
    </location>
</feature>
<accession>A0A395GAL3</accession>
<keyword evidence="1" id="KW-0812">Transmembrane</keyword>
<name>A0A395GAL3_9STAP</name>
<dbReference type="Proteomes" id="UP000229523">
    <property type="component" value="Unassembled WGS sequence"/>
</dbReference>
<feature type="transmembrane region" description="Helical" evidence="1">
    <location>
        <begin position="44"/>
        <end position="69"/>
    </location>
</feature>
<reference evidence="2 3" key="1">
    <citation type="journal article" date="2018" name="Front. Microbiol.">
        <title>Description and Comparative Genomics of Macrococcus caseolyticus subsp. hominis subsp. nov., Macrococcus goetzii sp. nov., Macrococcus epidermidis sp. nov., and Macrococcus bohemicus sp. nov., Novel Macrococci From Human Clinical Material With Virulence Potential and Suspected Uptake of Foreign DNA by Natural Transformation.</title>
        <authorList>
            <person name="Maslanova I."/>
            <person name="Wertheimer Z."/>
            <person name="Sedlacek I."/>
            <person name="Svec P."/>
            <person name="Indrakova A."/>
            <person name="Kovarovic V."/>
            <person name="Schumann P."/>
            <person name="Sproer C."/>
            <person name="Kralova S."/>
            <person name="Sedo O."/>
            <person name="Kristofova L."/>
            <person name="Vrbovska V."/>
            <person name="Fuzik T."/>
            <person name="Petras P."/>
            <person name="Zdrahal Z."/>
            <person name="Ruzickova V."/>
            <person name="Doskar J."/>
            <person name="Pantucek R."/>
        </authorList>
    </citation>
    <scope>NUCLEOTIDE SEQUENCE [LARGE SCALE GENOMIC DNA]</scope>
    <source>
        <strain evidence="2 3">CCM 4927</strain>
    </source>
</reference>
<comment type="caution">
    <text evidence="2">The sequence shown here is derived from an EMBL/GenBank/DDBJ whole genome shotgun (WGS) entry which is preliminary data.</text>
</comment>
<feature type="transmembrane region" description="Helical" evidence="1">
    <location>
        <begin position="12"/>
        <end position="32"/>
    </location>
</feature>
<keyword evidence="1" id="KW-1133">Transmembrane helix</keyword>